<dbReference type="InterPro" id="IPR046235">
    <property type="entry name" value="DUF6268"/>
</dbReference>
<evidence type="ECO:0000313" key="3">
    <source>
        <dbReference type="EMBL" id="CAA9201752.1"/>
    </source>
</evidence>
<organism evidence="3 4">
    <name type="scientific">Flavobacterium bizetiae</name>
    <dbReference type="NCBI Taxonomy" id="2704140"/>
    <lineage>
        <taxon>Bacteria</taxon>
        <taxon>Pseudomonadati</taxon>
        <taxon>Bacteroidota</taxon>
        <taxon>Flavobacteriia</taxon>
        <taxon>Flavobacteriales</taxon>
        <taxon>Flavobacteriaceae</taxon>
        <taxon>Flavobacterium</taxon>
    </lineage>
</organism>
<dbReference type="RefSeq" id="WP_173972205.1">
    <property type="nucleotide sequence ID" value="NZ_CADCSU010000133.1"/>
</dbReference>
<accession>A0A6J4GS02</accession>
<protein>
    <recommendedName>
        <fullName evidence="2">DUF6268 domain-containing protein</fullName>
    </recommendedName>
</protein>
<name>A0A6J4GS02_9FLAO</name>
<dbReference type="EMBL" id="CADCSU010000133">
    <property type="protein sequence ID" value="CAA9201752.1"/>
    <property type="molecule type" value="Genomic_DNA"/>
</dbReference>
<evidence type="ECO:0000259" key="2">
    <source>
        <dbReference type="Pfam" id="PF19783"/>
    </source>
</evidence>
<feature type="chain" id="PRO_5026873338" description="DUF6268 domain-containing protein" evidence="1">
    <location>
        <begin position="21"/>
        <end position="280"/>
    </location>
</feature>
<reference evidence="3 4" key="1">
    <citation type="submission" date="2020-02" db="EMBL/GenBank/DDBJ databases">
        <authorList>
            <person name="Criscuolo A."/>
        </authorList>
    </citation>
    <scope>NUCLEOTIDE SEQUENCE [LARGE SCALE GENOMIC DNA]</scope>
    <source>
        <strain evidence="3">CIP105534</strain>
    </source>
</reference>
<dbReference type="Pfam" id="PF19783">
    <property type="entry name" value="DUF6268"/>
    <property type="match status" value="1"/>
</dbReference>
<feature type="signal peptide" evidence="1">
    <location>
        <begin position="1"/>
        <end position="20"/>
    </location>
</feature>
<dbReference type="Proteomes" id="UP000479938">
    <property type="component" value="Unassembled WGS sequence"/>
</dbReference>
<evidence type="ECO:0000313" key="4">
    <source>
        <dbReference type="Proteomes" id="UP000479938"/>
    </source>
</evidence>
<gene>
    <name evidence="3" type="ORF">FLA105534_03737</name>
</gene>
<proteinExistence type="predicted"/>
<evidence type="ECO:0000256" key="1">
    <source>
        <dbReference type="SAM" id="SignalP"/>
    </source>
</evidence>
<feature type="domain" description="DUF6268" evidence="2">
    <location>
        <begin position="27"/>
        <end position="279"/>
    </location>
</feature>
<dbReference type="AlphaFoldDB" id="A0A6J4GS02"/>
<keyword evidence="1" id="KW-0732">Signal</keyword>
<keyword evidence="4" id="KW-1185">Reference proteome</keyword>
<sequence>MKTRFLICSFFLISIFNMKAQENFSVSANVKTEPTDKIKFNETNIGISFNKNIGAKNKITNTLEYSNLKVNYELGSNTAYEQLDQFNQIKNRFGFSHEISNTTKLNFSITPMVNFQSNLNTDDFSLLGSFEVQQQLSSKTFISIGVARTTIFGTPKFMPTLGFNYQINDQSSLLIGFPDSKISYSNNIRNKFSLNNNFNGNFYRLDQQNTLNNNASKVSLSQMTTALEYERNVDKNWLFNFKAGYDFNKKYNLQDNDNHNVYDFNTGNGYVLGVGIKYKQ</sequence>